<dbReference type="GO" id="GO:0003676">
    <property type="term" value="F:nucleic acid binding"/>
    <property type="evidence" value="ECO:0007669"/>
    <property type="project" value="InterPro"/>
</dbReference>
<dbReference type="PROSITE" id="PS50994">
    <property type="entry name" value="INTEGRASE"/>
    <property type="match status" value="1"/>
</dbReference>
<dbReference type="GO" id="GO:0008270">
    <property type="term" value="F:zinc ion binding"/>
    <property type="evidence" value="ECO:0007669"/>
    <property type="project" value="UniProtKB-KW"/>
</dbReference>
<evidence type="ECO:0000256" key="5">
    <source>
        <dbReference type="SAM" id="MobiDB-lite"/>
    </source>
</evidence>
<dbReference type="PROSITE" id="PS50878">
    <property type="entry name" value="RT_POL"/>
    <property type="match status" value="1"/>
</dbReference>
<evidence type="ECO:0000256" key="1">
    <source>
        <dbReference type="ARBA" id="ARBA00010879"/>
    </source>
</evidence>
<dbReference type="EC" id="3.1.26.4" evidence="2"/>
<dbReference type="InterPro" id="IPR012337">
    <property type="entry name" value="RNaseH-like_sf"/>
</dbReference>
<dbReference type="FunFam" id="1.10.340.70:FF:000001">
    <property type="entry name" value="Retrovirus-related Pol polyprotein from transposon gypsy-like Protein"/>
    <property type="match status" value="1"/>
</dbReference>
<dbReference type="Gene3D" id="3.30.420.10">
    <property type="entry name" value="Ribonuclease H-like superfamily/Ribonuclease H"/>
    <property type="match status" value="1"/>
</dbReference>
<dbReference type="FunFam" id="3.30.70.270:FF:000020">
    <property type="entry name" value="Transposon Tf2-6 polyprotein-like Protein"/>
    <property type="match status" value="1"/>
</dbReference>
<dbReference type="InterPro" id="IPR043128">
    <property type="entry name" value="Rev_trsase/Diguanyl_cyclase"/>
</dbReference>
<dbReference type="CDD" id="cd01647">
    <property type="entry name" value="RT_LTR"/>
    <property type="match status" value="1"/>
</dbReference>
<evidence type="ECO:0000256" key="3">
    <source>
        <dbReference type="ARBA" id="ARBA00039658"/>
    </source>
</evidence>
<dbReference type="Pfam" id="PF17919">
    <property type="entry name" value="RT_RNaseH_2"/>
    <property type="match status" value="1"/>
</dbReference>
<dbReference type="InterPro" id="IPR043502">
    <property type="entry name" value="DNA/RNA_pol_sf"/>
</dbReference>
<dbReference type="InterPro" id="IPR000477">
    <property type="entry name" value="RT_dom"/>
</dbReference>
<dbReference type="GO" id="GO:0004523">
    <property type="term" value="F:RNA-DNA hybrid ribonuclease activity"/>
    <property type="evidence" value="ECO:0007669"/>
    <property type="project" value="UniProtKB-EC"/>
</dbReference>
<feature type="compositionally biased region" description="Basic and acidic residues" evidence="5">
    <location>
        <begin position="368"/>
        <end position="379"/>
    </location>
</feature>
<dbReference type="InterPro" id="IPR048270">
    <property type="entry name" value="PNMA_C"/>
</dbReference>
<dbReference type="FunFam" id="3.10.20.370:FF:000001">
    <property type="entry name" value="Retrovirus-related Pol polyprotein from transposon 17.6-like protein"/>
    <property type="match status" value="1"/>
</dbReference>
<dbReference type="Gene3D" id="3.30.70.270">
    <property type="match status" value="2"/>
</dbReference>
<evidence type="ECO:0000259" key="6">
    <source>
        <dbReference type="PROSITE" id="PS50158"/>
    </source>
</evidence>
<dbReference type="FunFam" id="3.10.10.10:FF:000004">
    <property type="entry name" value="Uncharacterized protein"/>
    <property type="match status" value="1"/>
</dbReference>
<evidence type="ECO:0000313" key="9">
    <source>
        <dbReference type="EMBL" id="SBS03989.1"/>
    </source>
</evidence>
<feature type="domain" description="CCHC-type" evidence="6">
    <location>
        <begin position="398"/>
        <end position="413"/>
    </location>
</feature>
<proteinExistence type="inferred from homology"/>
<dbReference type="PANTHER" id="PTHR37984:SF15">
    <property type="entry name" value="INTEGRASE CATALYTIC DOMAIN-CONTAINING PROTEIN"/>
    <property type="match status" value="1"/>
</dbReference>
<dbReference type="EMBL" id="HAEH01016099">
    <property type="protein sequence ID" value="SBS03989.1"/>
    <property type="molecule type" value="Transcribed_RNA"/>
</dbReference>
<evidence type="ECO:0000259" key="8">
    <source>
        <dbReference type="PROSITE" id="PS50994"/>
    </source>
</evidence>
<feature type="domain" description="Integrase catalytic" evidence="8">
    <location>
        <begin position="1397"/>
        <end position="1554"/>
    </location>
</feature>
<keyword evidence="4" id="KW-0479">Metal-binding</keyword>
<dbReference type="InterPro" id="IPR036397">
    <property type="entry name" value="RNaseH_sf"/>
</dbReference>
<dbReference type="InterPro" id="IPR050951">
    <property type="entry name" value="Retrovirus_Pol_polyprotein"/>
</dbReference>
<protein>
    <recommendedName>
        <fullName evidence="3">Gypsy retrotransposon integrase-like protein 1</fullName>
        <ecNumber evidence="2">3.1.26.4</ecNumber>
    </recommendedName>
</protein>
<reference evidence="9" key="2">
    <citation type="submission" date="2016-06" db="EMBL/GenBank/DDBJ databases">
        <title>The genome of a short-lived fish provides insights into sex chromosome evolution and the genetic control of aging.</title>
        <authorList>
            <person name="Reichwald K."/>
            <person name="Felder M."/>
            <person name="Petzold A."/>
            <person name="Koch P."/>
            <person name="Groth M."/>
            <person name="Platzer M."/>
        </authorList>
    </citation>
    <scope>NUCLEOTIDE SEQUENCE</scope>
    <source>
        <tissue evidence="9">Brain</tissue>
    </source>
</reference>
<feature type="region of interest" description="Disordered" evidence="5">
    <location>
        <begin position="357"/>
        <end position="391"/>
    </location>
</feature>
<dbReference type="Pfam" id="PF14893">
    <property type="entry name" value="PNMA"/>
    <property type="match status" value="1"/>
</dbReference>
<dbReference type="PROSITE" id="PS50158">
    <property type="entry name" value="ZF_CCHC"/>
    <property type="match status" value="1"/>
</dbReference>
<dbReference type="Pfam" id="PF00078">
    <property type="entry name" value="RVT_1"/>
    <property type="match status" value="1"/>
</dbReference>
<keyword evidence="4" id="KW-0863">Zinc-finger</keyword>
<dbReference type="InterPro" id="IPR041577">
    <property type="entry name" value="RT_RNaseH_2"/>
</dbReference>
<feature type="compositionally biased region" description="Basic and acidic residues" evidence="5">
    <location>
        <begin position="1813"/>
        <end position="1831"/>
    </location>
</feature>
<dbReference type="CDD" id="cd09274">
    <property type="entry name" value="RNase_HI_RT_Ty3"/>
    <property type="match status" value="1"/>
</dbReference>
<dbReference type="InterPro" id="IPR041588">
    <property type="entry name" value="Integrase_H2C2"/>
</dbReference>
<comment type="similarity">
    <text evidence="1">Belongs to the beta type-B retroviral polymerase family. HERV class-II K(HML-2) pol subfamily.</text>
</comment>
<dbReference type="FunFam" id="3.30.420.10:FF:000032">
    <property type="entry name" value="Retrovirus-related Pol polyprotein from transposon 297-like Protein"/>
    <property type="match status" value="1"/>
</dbReference>
<dbReference type="InterPro" id="IPR001584">
    <property type="entry name" value="Integrase_cat-core"/>
</dbReference>
<name>A0A1A8RFD8_9TELE</name>
<reference evidence="9" key="1">
    <citation type="submission" date="2016-05" db="EMBL/GenBank/DDBJ databases">
        <authorList>
            <person name="Lavstsen T."/>
            <person name="Jespersen J.S."/>
        </authorList>
    </citation>
    <scope>NUCLEOTIDE SEQUENCE</scope>
    <source>
        <tissue evidence="9">Brain</tissue>
    </source>
</reference>
<organism evidence="9">
    <name type="scientific">Nothobranchius rachovii</name>
    <name type="common">bluefin notho</name>
    <dbReference type="NCBI Taxonomy" id="451742"/>
    <lineage>
        <taxon>Eukaryota</taxon>
        <taxon>Metazoa</taxon>
        <taxon>Chordata</taxon>
        <taxon>Craniata</taxon>
        <taxon>Vertebrata</taxon>
        <taxon>Euteleostomi</taxon>
        <taxon>Actinopterygii</taxon>
        <taxon>Neopterygii</taxon>
        <taxon>Teleostei</taxon>
        <taxon>Neoteleostei</taxon>
        <taxon>Acanthomorphata</taxon>
        <taxon>Ovalentaria</taxon>
        <taxon>Atherinomorphae</taxon>
        <taxon>Cyprinodontiformes</taxon>
        <taxon>Nothobranchiidae</taxon>
        <taxon>Nothobranchius</taxon>
    </lineage>
</organism>
<dbReference type="Pfam" id="PF17921">
    <property type="entry name" value="Integrase_H2C2"/>
    <property type="match status" value="1"/>
</dbReference>
<keyword evidence="4" id="KW-0862">Zinc</keyword>
<dbReference type="PANTHER" id="PTHR37984">
    <property type="entry name" value="PROTEIN CBG26694"/>
    <property type="match status" value="1"/>
</dbReference>
<feature type="region of interest" description="Disordered" evidence="5">
    <location>
        <begin position="1803"/>
        <end position="1875"/>
    </location>
</feature>
<feature type="compositionally biased region" description="Basic residues" evidence="5">
    <location>
        <begin position="357"/>
        <end position="367"/>
    </location>
</feature>
<sequence length="1965" mass="221487">MEFVEENGVKVPNSVVVSGVTSTERDKEVYEFLEQHGSIYRTLTINDSSSELYGSQVVEFESGVAVKSLAPELPYLLSTDDPRVNPPKPHIIPPTFTATDINPPEIQKIVVEHVVKNVEKISSTHAALRIRAFSGKTPRPYSEADYETWRSHVNLMIDDSSLSQLDKTQKILESLLSPASDVIRPLGPEATPTDYIELLDSAFGAVEDGEELLVRFMNTLQDHGEKPSTYLHRLQVALNLAVRRGGLEPQEVNKQLLKQFNRGCWDDTLLTELQLELKNKDPPTYAELLLFLRTAENRQEVKSSRMKRHFNNTKPKVVSHEQTVIDANISVAAESSCLRELKKQVADLKSQLTAVMKQKKSATQKKTKGPEIKKPDHVKPGYLPSTSRQSTRPKPWYCFRCGEDGHIVATCESEPNAALVEAKRKELKARRQIWDNTGSQVTTVPESYYRQHLSNYPIKSLHDLLEVEGANGQRVPYLGYIEMHITFPKDFLGLEAEVPTLGLVVPDVRAAAQSLVLIGTNTLDVLYELHRDAFSELPPTMLPGYRAVLNALELRHRQSQNRNLGLVIMHNRKPQLVPAGKTVVVDGTVAISANNSEKSVLLEYPSMSALPGGILVKPCLIDLPERAPYLVPVVLTNESDHDVTIPQKCVIGEVSAFQNVLSQAQSAGPTRSKTETEVKLSFNFESSPISAEWKERITAKLNQLPEVFAQNDLDLGRTNQVEHAIKLSDETPFKHRARPIHPNDLEAVRKHLKELQQAGVIRESTSPFSSPIVVVRKKNGDVRLCIDYRKLNNQTVKDAYALPNLVETFSALNGSKWFSVLDLKSGYYQIEVAEQDKPKTAFVCPMGFWEFNRMPQGITNAPSTFQRLMEKCMGDMNLHEVIVFLDDIIVFSKTVEEHEARLLKVLNRLKEYGLKLSIDKCKFFQTSVKYLGHIVSSRGVETDPEKVEALRTWPVPCDLKQLRSFLGFSGYYRRFIKNYSSIVKPLTDLTSGYPPLHKSPKHKDKQHQYHDPKTPFNDRWTPSCDLAFNAIIEKLSSAPVLAFADPKLPYTLHTDASTTGLGAALYQEQDGQPKVIAYASRGLSKSESRYPAHKLEFLALKWSVTEKFADYLYGNKFMVMTDSNPLTYILTTAKMDAMSYRWLAALSTFDFKLQYRAGKLNSDADGLSRRPHGDLLNDAVSQKELDRIQQFAQTHLSESESSISPEVVSAICEKHLSCISHSVTIPLVHSMAMSAAAIPDDFVNETDCGGLPVVPHLSPEKIMHEQRTDPLLREVIAQIETGEKVPPTVRAELPDINLLLRELSRLEMHNNILYRTRQDGESVTYQLVLPEQLRDSVFKSLHGDMGHLGIERTLDLARTRFYWPRMAAEIENRVKTCNRCVRRKTSPEKAAPLVNIKSTRPLELVCMDFLSIEPDRCGKKDVLVLTDHFTKYAVAVPTCNQKAPTVAKALWDNFIVHYGIPERLHSDQGPDFESCLIQELCKLIGTRKIRTTPYHPRGNPVERFNRTLLSMLGTLEEKDKTQWHNYVKPLVHAYNCTRNDTTGFAPYELMFGRQPRLPVDLAFGLPFHSKNFQSHSEYIEKLKATLQESYKLATKNAQKMAEKNKMRYDTRIKPSRLGPGDRVLVRAVRLRGKHKLADRWEADIYVVLHQAGDLPVYTIKPEAKEGPVRTVHRDLLLPCGFLAPVKEKLVRPSCVGKPRTRQSRSLPADSENLESEGEDVYWFRKEPDQEPITFTEVLEIPWPSKCLERQNLVESQITEQNVPECEMRTHPGNLPARQMSTEPGDLPDCQMKTQPENLPECGAIPDEGSLEGSKTDVESVNDELKMEKKNNLPEGPTCSEPEGGGGLDDEIGNQLDTASETPKTLRRSERATTQPNRLQYSRLGSPLVSIAQSLFQGLNLAFTSQVFYFGLIHLGELKILVPVLDGEPQPNRTIKPVINWSVTHLNSTSTQDLTDKDFMNICQAD</sequence>
<dbReference type="Gene3D" id="3.10.10.10">
    <property type="entry name" value="HIV Type 1 Reverse Transcriptase, subunit A, domain 1"/>
    <property type="match status" value="1"/>
</dbReference>
<feature type="domain" description="Reverse transcriptase" evidence="7">
    <location>
        <begin position="756"/>
        <end position="935"/>
    </location>
</feature>
<dbReference type="Gene3D" id="1.10.340.70">
    <property type="match status" value="1"/>
</dbReference>
<accession>A0A1A8RFD8</accession>
<evidence type="ECO:0000256" key="2">
    <source>
        <dbReference type="ARBA" id="ARBA00012180"/>
    </source>
</evidence>
<dbReference type="SUPFAM" id="SSF53098">
    <property type="entry name" value="Ribonuclease H-like"/>
    <property type="match status" value="1"/>
</dbReference>
<dbReference type="SUPFAM" id="SSF56672">
    <property type="entry name" value="DNA/RNA polymerases"/>
    <property type="match status" value="1"/>
</dbReference>
<gene>
    <name evidence="9" type="primary">CU041398.1</name>
</gene>
<dbReference type="InterPro" id="IPR001878">
    <property type="entry name" value="Znf_CCHC"/>
</dbReference>
<evidence type="ECO:0000256" key="4">
    <source>
        <dbReference type="PROSITE-ProRule" id="PRU00047"/>
    </source>
</evidence>
<dbReference type="Pfam" id="PF00665">
    <property type="entry name" value="rve"/>
    <property type="match status" value="1"/>
</dbReference>
<evidence type="ECO:0000259" key="7">
    <source>
        <dbReference type="PROSITE" id="PS50878"/>
    </source>
</evidence>
<dbReference type="GO" id="GO:0015074">
    <property type="term" value="P:DNA integration"/>
    <property type="evidence" value="ECO:0007669"/>
    <property type="project" value="InterPro"/>
</dbReference>